<dbReference type="EMBL" id="JBAHYK010000005">
    <property type="protein sequence ID" value="KAL0581725.1"/>
    <property type="molecule type" value="Genomic_DNA"/>
</dbReference>
<evidence type="ECO:0000256" key="3">
    <source>
        <dbReference type="ARBA" id="ARBA00022670"/>
    </source>
</evidence>
<dbReference type="SUPFAM" id="SSF55486">
    <property type="entry name" value="Metalloproteases ('zincins'), catalytic domain"/>
    <property type="match status" value="1"/>
</dbReference>
<evidence type="ECO:0000256" key="1">
    <source>
        <dbReference type="ARBA" id="ARBA00001187"/>
    </source>
</evidence>
<reference evidence="12 13" key="1">
    <citation type="submission" date="2024-02" db="EMBL/GenBank/DDBJ databases">
        <title>A draft genome for the cacao thread blight pathogen Marasmius crinis-equi.</title>
        <authorList>
            <person name="Cohen S.P."/>
            <person name="Baruah I.K."/>
            <person name="Amoako-Attah I."/>
            <person name="Bukari Y."/>
            <person name="Meinhardt L.W."/>
            <person name="Bailey B.A."/>
        </authorList>
    </citation>
    <scope>NUCLEOTIDE SEQUENCE [LARGE SCALE GENOMIC DNA]</scope>
    <source>
        <strain evidence="12 13">GH-76</strain>
    </source>
</reference>
<keyword evidence="8 11" id="KW-0862">Zinc</keyword>
<comment type="cofactor">
    <cofactor evidence="11">
        <name>Zn(2+)</name>
        <dbReference type="ChEBI" id="CHEBI:29105"/>
    </cofactor>
    <text evidence="11">Binds 1 zinc ion per subunit.</text>
</comment>
<name>A0ABR3G221_9AGAR</name>
<comment type="similarity">
    <text evidence="2 11">Belongs to the peptidase M35 family.</text>
</comment>
<keyword evidence="9 11" id="KW-0482">Metalloprotease</keyword>
<evidence type="ECO:0000256" key="6">
    <source>
        <dbReference type="ARBA" id="ARBA00022729"/>
    </source>
</evidence>
<keyword evidence="13" id="KW-1185">Reference proteome</keyword>
<keyword evidence="4 11" id="KW-0165">Cleavage on pair of basic residues</keyword>
<evidence type="ECO:0000256" key="5">
    <source>
        <dbReference type="ARBA" id="ARBA00022723"/>
    </source>
</evidence>
<keyword evidence="6 11" id="KW-0732">Signal</keyword>
<dbReference type="Pfam" id="PF02102">
    <property type="entry name" value="Peptidase_M35"/>
    <property type="match status" value="1"/>
</dbReference>
<dbReference type="Proteomes" id="UP001465976">
    <property type="component" value="Unassembled WGS sequence"/>
</dbReference>
<dbReference type="InterPro" id="IPR024079">
    <property type="entry name" value="MetalloPept_cat_dom_sf"/>
</dbReference>
<evidence type="ECO:0000313" key="13">
    <source>
        <dbReference type="Proteomes" id="UP001465976"/>
    </source>
</evidence>
<evidence type="ECO:0000256" key="8">
    <source>
        <dbReference type="ARBA" id="ARBA00022833"/>
    </source>
</evidence>
<evidence type="ECO:0000256" key="11">
    <source>
        <dbReference type="RuleBase" id="RU361126"/>
    </source>
</evidence>
<comment type="caution">
    <text evidence="12">The sequence shown here is derived from an EMBL/GenBank/DDBJ whole genome shotgun (WGS) entry which is preliminary data.</text>
</comment>
<dbReference type="PANTHER" id="PTHR37016">
    <property type="match status" value="1"/>
</dbReference>
<proteinExistence type="inferred from homology"/>
<feature type="signal peptide" evidence="11">
    <location>
        <begin position="1"/>
        <end position="17"/>
    </location>
</feature>
<evidence type="ECO:0000313" key="12">
    <source>
        <dbReference type="EMBL" id="KAL0581725.1"/>
    </source>
</evidence>
<evidence type="ECO:0000256" key="2">
    <source>
        <dbReference type="ARBA" id="ARBA00010279"/>
    </source>
</evidence>
<gene>
    <name evidence="12" type="ORF">V5O48_000307</name>
</gene>
<dbReference type="CDD" id="cd11008">
    <property type="entry name" value="M35_deuterolysin_like"/>
    <property type="match status" value="1"/>
</dbReference>
<dbReference type="PANTHER" id="PTHR37016:SF3">
    <property type="entry name" value="NEUTRAL PROTEASE 2-RELATED"/>
    <property type="match status" value="1"/>
</dbReference>
<comment type="subcellular location">
    <subcellularLocation>
        <location evidence="11">Secreted</location>
    </subcellularLocation>
</comment>
<keyword evidence="7 11" id="KW-0378">Hydrolase</keyword>
<dbReference type="Gene3D" id="3.40.390.10">
    <property type="entry name" value="Collagenase (Catalytic Domain)"/>
    <property type="match status" value="1"/>
</dbReference>
<dbReference type="Gene3D" id="2.60.40.2970">
    <property type="match status" value="1"/>
</dbReference>
<sequence>MFAAPFVALVLASAAFAGPMKRDATLSVELSGPSDASSVGDLKFSATVKNSGTEAVKILKYGTVLDSLPTRSFKVTKDGEEVAFTGIKPFIDLEVAGESAFTVIPAGESVTVDHDVSAIFDFATAGAGNFKFEPLTEFQYARSEEVEALVEEAVPEVSSNALEISLGQAEKLELIDSRAVNQCTGSQGTFVSSAYSEGKQMATAAANYIGSNGANSLFTSYFKTNSASTIRSVFTSVAGENSSSRVLGCTDPARACSGGVIAYTIISNTNIYFCSIFFQEVAQNALCTGQTTVAARNIRGATVLHELTHALSGTDDVTYGCSADRALSASQQRINADNYNCFASQVWLDAQC</sequence>
<protein>
    <recommendedName>
        <fullName evidence="11">Neutral protease 2</fullName>
        <ecNumber evidence="11">3.4.24.39</ecNumber>
    </recommendedName>
    <alternativeName>
        <fullName evidence="11">Deuterolysin</fullName>
    </alternativeName>
</protein>
<keyword evidence="5 11" id="KW-0479">Metal-binding</keyword>
<dbReference type="EC" id="3.4.24.39" evidence="11"/>
<dbReference type="InterPro" id="IPR001384">
    <property type="entry name" value="Peptidase_M35"/>
</dbReference>
<comment type="catalytic activity">
    <reaction evidence="1 11">
        <text>Preferential cleavage of bonds with hydrophobic residues in P1'. Also 3-Asn-|-Gln-4 and 8-Gly-|-Ser-9 bonds in insulin B chain.</text>
        <dbReference type="EC" id="3.4.24.39"/>
    </reaction>
</comment>
<evidence type="ECO:0000256" key="10">
    <source>
        <dbReference type="ARBA" id="ARBA00023145"/>
    </source>
</evidence>
<evidence type="ECO:0000256" key="9">
    <source>
        <dbReference type="ARBA" id="ARBA00023049"/>
    </source>
</evidence>
<evidence type="ECO:0000256" key="7">
    <source>
        <dbReference type="ARBA" id="ARBA00022801"/>
    </source>
</evidence>
<dbReference type="PRINTS" id="PR00768">
    <property type="entry name" value="DEUTEROLYSIN"/>
</dbReference>
<organism evidence="12 13">
    <name type="scientific">Marasmius crinis-equi</name>
    <dbReference type="NCBI Taxonomy" id="585013"/>
    <lineage>
        <taxon>Eukaryota</taxon>
        <taxon>Fungi</taxon>
        <taxon>Dikarya</taxon>
        <taxon>Basidiomycota</taxon>
        <taxon>Agaricomycotina</taxon>
        <taxon>Agaricomycetes</taxon>
        <taxon>Agaricomycetidae</taxon>
        <taxon>Agaricales</taxon>
        <taxon>Marasmiineae</taxon>
        <taxon>Marasmiaceae</taxon>
        <taxon>Marasmius</taxon>
    </lineage>
</organism>
<keyword evidence="10" id="KW-0865">Zymogen</keyword>
<accession>A0ABR3G221</accession>
<evidence type="ECO:0000256" key="4">
    <source>
        <dbReference type="ARBA" id="ARBA00022685"/>
    </source>
</evidence>
<feature type="chain" id="PRO_5044960596" description="Neutral protease 2" evidence="11">
    <location>
        <begin position="18"/>
        <end position="352"/>
    </location>
</feature>
<comment type="function">
    <text evidence="11">Secreted metalloproteinase that allows assimilation of proteinaceous substrates. Shows high activities on basic nuclear substrates such as histone and protamine.</text>
</comment>
<keyword evidence="3 11" id="KW-0645">Protease</keyword>
<dbReference type="InterPro" id="IPR050414">
    <property type="entry name" value="Fungal_M35_metalloproteases"/>
</dbReference>
<keyword evidence="11" id="KW-0964">Secreted</keyword>